<comment type="cofactor">
    <cofactor evidence="6">
        <name>FMN</name>
        <dbReference type="ChEBI" id="CHEBI:58210"/>
    </cofactor>
    <text evidence="6">Binds 1 FMN per subunit.</text>
</comment>
<dbReference type="InterPro" id="IPR050104">
    <property type="entry name" value="FMN-dep_NADH:Q_OxRdtase_AzoR1"/>
</dbReference>
<evidence type="ECO:0000256" key="6">
    <source>
        <dbReference type="HAMAP-Rule" id="MF_01216"/>
    </source>
</evidence>
<sequence length="212" mass="23758">MAKLLFVIASPRGDESKSTQVANTYVATFRELNPGFDVDILDLWKENLPAFDGDKNAAKLKVLLGQDLNAAQKTHWDEVLEVADRFISADRYVFSAPMWNDGIPYRLKQFIDIVHQPGITYRLSPENGYSGLLQNKHATLVLTSGAYAGHFPSPNFGTDHQSTYLRSWLNLTGVSEVEEVLFQPTFLTADREGDFARAKSRAVELAKKHGRI</sequence>
<dbReference type="SUPFAM" id="SSF52218">
    <property type="entry name" value="Flavoproteins"/>
    <property type="match status" value="1"/>
</dbReference>
<dbReference type="InterPro" id="IPR003680">
    <property type="entry name" value="Flavodoxin_fold"/>
</dbReference>
<keyword evidence="4 6" id="KW-0520">NAD</keyword>
<organism evidence="8 9">
    <name type="scientific">Dyella psychrodurans</name>
    <dbReference type="NCBI Taxonomy" id="1927960"/>
    <lineage>
        <taxon>Bacteria</taxon>
        <taxon>Pseudomonadati</taxon>
        <taxon>Pseudomonadota</taxon>
        <taxon>Gammaproteobacteria</taxon>
        <taxon>Lysobacterales</taxon>
        <taxon>Rhodanobacteraceae</taxon>
        <taxon>Dyella</taxon>
    </lineage>
</organism>
<dbReference type="EMBL" id="QRBF01000001">
    <property type="protein sequence ID" value="RDS86662.1"/>
    <property type="molecule type" value="Genomic_DNA"/>
</dbReference>
<keyword evidence="1 6" id="KW-0285">Flavoprotein</keyword>
<dbReference type="GO" id="GO:0009055">
    <property type="term" value="F:electron transfer activity"/>
    <property type="evidence" value="ECO:0007669"/>
    <property type="project" value="UniProtKB-UniRule"/>
</dbReference>
<evidence type="ECO:0000256" key="5">
    <source>
        <dbReference type="ARBA" id="ARBA00048542"/>
    </source>
</evidence>
<name>A0A370XED6_9GAMM</name>
<evidence type="ECO:0000259" key="7">
    <source>
        <dbReference type="Pfam" id="PF02525"/>
    </source>
</evidence>
<dbReference type="GO" id="GO:0016655">
    <property type="term" value="F:oxidoreductase activity, acting on NAD(P)H, quinone or similar compound as acceptor"/>
    <property type="evidence" value="ECO:0007669"/>
    <property type="project" value="InterPro"/>
</dbReference>
<protein>
    <recommendedName>
        <fullName evidence="6">FMN dependent NADH:quinone oxidoreductase</fullName>
        <ecNumber evidence="6">1.6.5.-</ecNumber>
    </recommendedName>
    <alternativeName>
        <fullName evidence="6">Azo-dye reductase</fullName>
    </alternativeName>
    <alternativeName>
        <fullName evidence="6">FMN-dependent NADH-azo compound oxidoreductase</fullName>
    </alternativeName>
    <alternativeName>
        <fullName evidence="6">FMN-dependent NADH-azoreductase</fullName>
        <ecNumber evidence="6">1.7.1.17</ecNumber>
    </alternativeName>
</protein>
<gene>
    <name evidence="6" type="primary">azoR</name>
    <name evidence="8" type="ORF">DWU99_05380</name>
</gene>
<dbReference type="InterPro" id="IPR023048">
    <property type="entry name" value="NADH:quinone_OxRdtase_FMN_depd"/>
</dbReference>
<feature type="binding site" evidence="6">
    <location>
        <begin position="16"/>
        <end position="18"/>
    </location>
    <ligand>
        <name>FMN</name>
        <dbReference type="ChEBI" id="CHEBI:58210"/>
    </ligand>
</feature>
<reference evidence="8 9" key="1">
    <citation type="submission" date="2018-07" db="EMBL/GenBank/DDBJ databases">
        <title>Dyella monticola sp. nov. and Dyella psychrodurans sp. nov. isolated from monsoon evergreen broad-leaved forest soil of Dinghu Mountain, China.</title>
        <authorList>
            <person name="Gao Z."/>
            <person name="Qiu L."/>
        </authorList>
    </citation>
    <scope>NUCLEOTIDE SEQUENCE [LARGE SCALE GENOMIC DNA]</scope>
    <source>
        <strain evidence="8 9">4MSK11</strain>
    </source>
</reference>
<evidence type="ECO:0000313" key="9">
    <source>
        <dbReference type="Proteomes" id="UP000255334"/>
    </source>
</evidence>
<evidence type="ECO:0000313" key="8">
    <source>
        <dbReference type="EMBL" id="RDS86662.1"/>
    </source>
</evidence>
<dbReference type="Proteomes" id="UP000255334">
    <property type="component" value="Unassembled WGS sequence"/>
</dbReference>
<evidence type="ECO:0000256" key="3">
    <source>
        <dbReference type="ARBA" id="ARBA00023002"/>
    </source>
</evidence>
<evidence type="ECO:0000256" key="1">
    <source>
        <dbReference type="ARBA" id="ARBA00022630"/>
    </source>
</evidence>
<comment type="function">
    <text evidence="6">Also exhibits azoreductase activity. Catalyzes the reductive cleavage of the azo bond in aromatic azo compounds to the corresponding amines.</text>
</comment>
<keyword evidence="2 6" id="KW-0288">FMN</keyword>
<proteinExistence type="inferred from homology"/>
<dbReference type="EC" id="1.6.5.-" evidence="6"/>
<dbReference type="RefSeq" id="WP_115476931.1">
    <property type="nucleotide sequence ID" value="NZ_QRBF01000001.1"/>
</dbReference>
<dbReference type="Pfam" id="PF02525">
    <property type="entry name" value="Flavodoxin_2"/>
    <property type="match status" value="1"/>
</dbReference>
<dbReference type="GO" id="GO:0010181">
    <property type="term" value="F:FMN binding"/>
    <property type="evidence" value="ECO:0007669"/>
    <property type="project" value="UniProtKB-UniRule"/>
</dbReference>
<dbReference type="HAMAP" id="MF_01216">
    <property type="entry name" value="Azoreductase_type1"/>
    <property type="match status" value="1"/>
</dbReference>
<evidence type="ECO:0000256" key="4">
    <source>
        <dbReference type="ARBA" id="ARBA00023027"/>
    </source>
</evidence>
<feature type="binding site" evidence="6">
    <location>
        <position position="10"/>
    </location>
    <ligand>
        <name>FMN</name>
        <dbReference type="ChEBI" id="CHEBI:58210"/>
    </ligand>
</feature>
<keyword evidence="9" id="KW-1185">Reference proteome</keyword>
<comment type="function">
    <text evidence="6">Quinone reductase that provides resistance to thiol-specific stress caused by electrophilic quinones.</text>
</comment>
<dbReference type="PANTHER" id="PTHR43741:SF4">
    <property type="entry name" value="FMN-DEPENDENT NADH:QUINONE OXIDOREDUCTASE"/>
    <property type="match status" value="1"/>
</dbReference>
<comment type="catalytic activity">
    <reaction evidence="6">
        <text>2 a quinone + NADH + H(+) = 2 a 1,4-benzosemiquinone + NAD(+)</text>
        <dbReference type="Rhea" id="RHEA:65952"/>
        <dbReference type="ChEBI" id="CHEBI:15378"/>
        <dbReference type="ChEBI" id="CHEBI:57540"/>
        <dbReference type="ChEBI" id="CHEBI:57945"/>
        <dbReference type="ChEBI" id="CHEBI:132124"/>
        <dbReference type="ChEBI" id="CHEBI:134225"/>
    </reaction>
</comment>
<dbReference type="OrthoDB" id="9787136at2"/>
<comment type="catalytic activity">
    <reaction evidence="5">
        <text>N,N-dimethyl-1,4-phenylenediamine + anthranilate + 2 NAD(+) = 2-(4-dimethylaminophenyl)diazenylbenzoate + 2 NADH + 2 H(+)</text>
        <dbReference type="Rhea" id="RHEA:55872"/>
        <dbReference type="ChEBI" id="CHEBI:15378"/>
        <dbReference type="ChEBI" id="CHEBI:15783"/>
        <dbReference type="ChEBI" id="CHEBI:16567"/>
        <dbReference type="ChEBI" id="CHEBI:57540"/>
        <dbReference type="ChEBI" id="CHEBI:57945"/>
        <dbReference type="ChEBI" id="CHEBI:71579"/>
        <dbReference type="EC" id="1.7.1.17"/>
    </reaction>
    <physiologicalReaction direction="right-to-left" evidence="5">
        <dbReference type="Rhea" id="RHEA:55874"/>
    </physiologicalReaction>
</comment>
<dbReference type="InterPro" id="IPR029039">
    <property type="entry name" value="Flavoprotein-like_sf"/>
</dbReference>
<evidence type="ECO:0000256" key="2">
    <source>
        <dbReference type="ARBA" id="ARBA00022643"/>
    </source>
</evidence>
<comment type="subunit">
    <text evidence="6">Homodimer.</text>
</comment>
<keyword evidence="3 6" id="KW-0560">Oxidoreductase</keyword>
<comment type="caution">
    <text evidence="6">Lacks conserved residue(s) required for the propagation of feature annotation.</text>
</comment>
<accession>A0A370XED6</accession>
<comment type="caution">
    <text evidence="8">The sequence shown here is derived from an EMBL/GenBank/DDBJ whole genome shotgun (WGS) entry which is preliminary data.</text>
</comment>
<feature type="domain" description="Flavodoxin-like fold" evidence="7">
    <location>
        <begin position="3"/>
        <end position="204"/>
    </location>
</feature>
<dbReference type="GO" id="GO:0016652">
    <property type="term" value="F:oxidoreductase activity, acting on NAD(P)H as acceptor"/>
    <property type="evidence" value="ECO:0007669"/>
    <property type="project" value="UniProtKB-UniRule"/>
</dbReference>
<dbReference type="PANTHER" id="PTHR43741">
    <property type="entry name" value="FMN-DEPENDENT NADH-AZOREDUCTASE 1"/>
    <property type="match status" value="1"/>
</dbReference>
<dbReference type="Gene3D" id="3.40.50.360">
    <property type="match status" value="1"/>
</dbReference>
<dbReference type="EC" id="1.7.1.17" evidence="6"/>
<dbReference type="AlphaFoldDB" id="A0A370XED6"/>
<comment type="similarity">
    <text evidence="6">Belongs to the azoreductase type 1 family.</text>
</comment>